<dbReference type="EMBL" id="JBKBDD010000023">
    <property type="protein sequence ID" value="MFN6548412.1"/>
    <property type="molecule type" value="Genomic_DNA"/>
</dbReference>
<evidence type="ECO:0000313" key="3">
    <source>
        <dbReference type="EMBL" id="MFN6548412.1"/>
    </source>
</evidence>
<feature type="region of interest" description="Disordered" evidence="1">
    <location>
        <begin position="195"/>
        <end position="237"/>
    </location>
</feature>
<keyword evidence="4" id="KW-1185">Reference proteome</keyword>
<protein>
    <submittedName>
        <fullName evidence="3">Uncharacterized protein</fullName>
    </submittedName>
</protein>
<evidence type="ECO:0000313" key="4">
    <source>
        <dbReference type="Proteomes" id="UP001635816"/>
    </source>
</evidence>
<keyword evidence="2" id="KW-1133">Transmembrane helix</keyword>
<feature type="transmembrane region" description="Helical" evidence="2">
    <location>
        <begin position="112"/>
        <end position="129"/>
    </location>
</feature>
<comment type="caution">
    <text evidence="3">The sequence shown here is derived from an EMBL/GenBank/DDBJ whole genome shotgun (WGS) entry which is preliminary data.</text>
</comment>
<name>A0ABW9LN12_9MYCO</name>
<evidence type="ECO:0000256" key="1">
    <source>
        <dbReference type="SAM" id="MobiDB-lite"/>
    </source>
</evidence>
<feature type="transmembrane region" description="Helical" evidence="2">
    <location>
        <begin position="135"/>
        <end position="152"/>
    </location>
</feature>
<keyword evidence="2" id="KW-0812">Transmembrane</keyword>
<dbReference type="Proteomes" id="UP001635816">
    <property type="component" value="Unassembled WGS sequence"/>
</dbReference>
<dbReference type="RefSeq" id="WP_409545934.1">
    <property type="nucleotide sequence ID" value="NZ_JBKBDD010000023.1"/>
</dbReference>
<accession>A0ABW9LN12</accession>
<gene>
    <name evidence="3" type="ORF">ACK4CT_35140</name>
</gene>
<organism evidence="3 4">
    <name type="scientific">Mycolicibacterium nivoides</name>
    <dbReference type="NCBI Taxonomy" id="2487344"/>
    <lineage>
        <taxon>Bacteria</taxon>
        <taxon>Bacillati</taxon>
        <taxon>Actinomycetota</taxon>
        <taxon>Actinomycetes</taxon>
        <taxon>Mycobacteriales</taxon>
        <taxon>Mycobacteriaceae</taxon>
        <taxon>Mycolicibacterium</taxon>
    </lineage>
</organism>
<keyword evidence="2" id="KW-0472">Membrane</keyword>
<evidence type="ECO:0000256" key="2">
    <source>
        <dbReference type="SAM" id="Phobius"/>
    </source>
</evidence>
<proteinExistence type="predicted"/>
<sequence>MEATPAADAPPVVTAAPRELGCDALDRALKAAPPALGDVIAREKLYSHTWQRNEIQARRAADRYDGAAPMPTGPVQAILLDPLLTTLTGDQRVARVQQILHETKPVPRWRQAATALLVLACVAGLTALIVFRPPLLWGLLITTGIMGTMMIVSPRRHGRLTVPARYPTISLDDALQLAALTPKLWQTPPAPFGTVWTAPRSTDRNPESPSDSRAQLPLFGKNSAQREVAPSASASEADRRRIAEVHAAVAELDAEWLDYQLDLHAWFLAKPQLRNLNDPIIKAYRQAEAELRDRADELTENSTEQQIADAQDAARHALKAWNTANRHAMKIGVSTLSPTEDAALHRLHGLVSQLNDRTTPKAMWPQLINAISRTMTKLTTVPCTLADIAKLPVIESESRLRAIE</sequence>
<reference evidence="3 4" key="1">
    <citation type="submission" date="2024-12" db="EMBL/GenBank/DDBJ databases">
        <title>The coexistence of Mycolicibacterium septicum and Mycolicibacterium nivoides in clinical samples.</title>
        <authorList>
            <person name="Wang C."/>
            <person name="Feng Y."/>
            <person name="Zong Z."/>
        </authorList>
    </citation>
    <scope>NUCLEOTIDE SEQUENCE [LARGE SCALE GENOMIC DNA]</scope>
    <source>
        <strain evidence="3 4">120309</strain>
    </source>
</reference>